<evidence type="ECO:0008006" key="3">
    <source>
        <dbReference type="Google" id="ProtNLM"/>
    </source>
</evidence>
<reference evidence="1 2" key="1">
    <citation type="submission" date="2021-06" db="EMBL/GenBank/DDBJ databases">
        <authorList>
            <person name="Palmer J.M."/>
        </authorList>
    </citation>
    <scope>NUCLEOTIDE SEQUENCE [LARGE SCALE GENOMIC DNA]</scope>
    <source>
        <strain evidence="1 2">AS_MEX2019</strain>
        <tissue evidence="1">Muscle</tissue>
    </source>
</reference>
<evidence type="ECO:0000313" key="1">
    <source>
        <dbReference type="EMBL" id="MEQ2300365.1"/>
    </source>
</evidence>
<comment type="caution">
    <text evidence="1">The sequence shown here is derived from an EMBL/GenBank/DDBJ whole genome shotgun (WGS) entry which is preliminary data.</text>
</comment>
<organism evidence="1 2">
    <name type="scientific">Ameca splendens</name>
    <dbReference type="NCBI Taxonomy" id="208324"/>
    <lineage>
        <taxon>Eukaryota</taxon>
        <taxon>Metazoa</taxon>
        <taxon>Chordata</taxon>
        <taxon>Craniata</taxon>
        <taxon>Vertebrata</taxon>
        <taxon>Euteleostomi</taxon>
        <taxon>Actinopterygii</taxon>
        <taxon>Neopterygii</taxon>
        <taxon>Teleostei</taxon>
        <taxon>Neoteleostei</taxon>
        <taxon>Acanthomorphata</taxon>
        <taxon>Ovalentaria</taxon>
        <taxon>Atherinomorphae</taxon>
        <taxon>Cyprinodontiformes</taxon>
        <taxon>Goodeidae</taxon>
        <taxon>Ameca</taxon>
    </lineage>
</organism>
<keyword evidence="2" id="KW-1185">Reference proteome</keyword>
<accession>A0ABV0Z411</accession>
<proteinExistence type="predicted"/>
<evidence type="ECO:0000313" key="2">
    <source>
        <dbReference type="Proteomes" id="UP001469553"/>
    </source>
</evidence>
<sequence length="218" mass="23743">MCLCTSQPTRPGLAPLPTITAFLSRVAAEPQQLKAPVLTFSLITRVGSLMDQGFSPVPTLEPSLSLFGCQVGLAHQTTASAPFPSDQITARLTGWLPSVCHPGYSSDQQHCFPHPHHFKKAQKLNLPPEDAEDICNSPGGQFGAYFQSVPEQLQIFHDELERAGRHGAVFWPGTYSSHTTSPGLDCRVQQHQHAPGPAFHRGHGGCWENVCKMLTVLE</sequence>
<dbReference type="Proteomes" id="UP001469553">
    <property type="component" value="Unassembled WGS sequence"/>
</dbReference>
<name>A0ABV0Z411_9TELE</name>
<dbReference type="EMBL" id="JAHRIP010049390">
    <property type="protein sequence ID" value="MEQ2300365.1"/>
    <property type="molecule type" value="Genomic_DNA"/>
</dbReference>
<protein>
    <recommendedName>
        <fullName evidence="3">C-type lectin domain-containing protein</fullName>
    </recommendedName>
</protein>
<gene>
    <name evidence="1" type="ORF">AMECASPLE_024650</name>
</gene>